<dbReference type="RefSeq" id="WP_036750720.1">
    <property type="nucleotide sequence ID" value="NZ_CP035284.1"/>
</dbReference>
<dbReference type="SUPFAM" id="SSF53706">
    <property type="entry name" value="Formate dehydrogenase/DMSO reductase, domains 1-3"/>
    <property type="match status" value="1"/>
</dbReference>
<dbReference type="Proteomes" id="UP000256794">
    <property type="component" value="Unassembled WGS sequence"/>
</dbReference>
<organism evidence="1 2">
    <name type="scientific">Paracoccus versutus</name>
    <name type="common">Thiobacillus versutus</name>
    <dbReference type="NCBI Taxonomy" id="34007"/>
    <lineage>
        <taxon>Bacteria</taxon>
        <taxon>Pseudomonadati</taxon>
        <taxon>Pseudomonadota</taxon>
        <taxon>Alphaproteobacteria</taxon>
        <taxon>Rhodobacterales</taxon>
        <taxon>Paracoccaceae</taxon>
        <taxon>Paracoccus</taxon>
    </lineage>
</organism>
<protein>
    <submittedName>
        <fullName evidence="1">Formate dehydrogenase major subunit</fullName>
    </submittedName>
</protein>
<proteinExistence type="predicted"/>
<dbReference type="AlphaFoldDB" id="A0AAQ0HHG5"/>
<gene>
    <name evidence="1" type="ORF">ATH84_101594</name>
</gene>
<accession>A0AAQ0HHG5</accession>
<sequence>MEDEKPRYHPYNHPAGGGGAAAATARALMQQSVLVKGSRALLSMNQPGGFKCPSCAFPDPAHRDRLEFCEQGAKALAFEATKLRVNGEFFAEHTVSALRERSDYWLEMQGRLTEPQHDAPDVSSPIRRR</sequence>
<keyword evidence="2" id="KW-1185">Reference proteome</keyword>
<comment type="caution">
    <text evidence="1">The sequence shown here is derived from an EMBL/GenBank/DDBJ whole genome shotgun (WGS) entry which is preliminary data.</text>
</comment>
<reference evidence="1 2" key="1">
    <citation type="submission" date="2018-08" db="EMBL/GenBank/DDBJ databases">
        <title>Genomic Encyclopedia of Archaeal and Bacterial Type Strains, Phase II (KMG-II): from individual species to whole genera.</title>
        <authorList>
            <person name="Goeker M."/>
        </authorList>
    </citation>
    <scope>NUCLEOTIDE SEQUENCE [LARGE SCALE GENOMIC DNA]</scope>
    <source>
        <strain evidence="1 2">DSM 582</strain>
    </source>
</reference>
<evidence type="ECO:0000313" key="1">
    <source>
        <dbReference type="EMBL" id="REG46477.1"/>
    </source>
</evidence>
<name>A0AAQ0HHG5_PARVE</name>
<evidence type="ECO:0000313" key="2">
    <source>
        <dbReference type="Proteomes" id="UP000256794"/>
    </source>
</evidence>
<dbReference type="EMBL" id="QUMX01000015">
    <property type="protein sequence ID" value="REG46477.1"/>
    <property type="molecule type" value="Genomic_DNA"/>
</dbReference>